<keyword evidence="8 11" id="KW-1133">Transmembrane helix</keyword>
<dbReference type="Pfam" id="PF03839">
    <property type="entry name" value="Sec62"/>
    <property type="match status" value="1"/>
</dbReference>
<dbReference type="PANTHER" id="PTHR12443:SF9">
    <property type="entry name" value="TRANSLOCATION PROTEIN SEC62"/>
    <property type="match status" value="1"/>
</dbReference>
<dbReference type="GO" id="GO:0005789">
    <property type="term" value="C:endoplasmic reticulum membrane"/>
    <property type="evidence" value="ECO:0007669"/>
    <property type="project" value="UniProtKB-SubCell"/>
</dbReference>
<evidence type="ECO:0000256" key="4">
    <source>
        <dbReference type="ARBA" id="ARBA00022448"/>
    </source>
</evidence>
<keyword evidence="5 11" id="KW-0812">Transmembrane</keyword>
<feature type="transmembrane region" description="Helical" evidence="11">
    <location>
        <begin position="144"/>
        <end position="173"/>
    </location>
</feature>
<dbReference type="OrthoDB" id="200187at2759"/>
<keyword evidence="7" id="KW-0653">Protein transport</keyword>
<protein>
    <recommendedName>
        <fullName evidence="3">Translocation protein SEC62</fullName>
    </recommendedName>
</protein>
<organism evidence="12 13">
    <name type="scientific">Triparma retinervis</name>
    <dbReference type="NCBI Taxonomy" id="2557542"/>
    <lineage>
        <taxon>Eukaryota</taxon>
        <taxon>Sar</taxon>
        <taxon>Stramenopiles</taxon>
        <taxon>Ochrophyta</taxon>
        <taxon>Bolidophyceae</taxon>
        <taxon>Parmales</taxon>
        <taxon>Triparmaceae</taxon>
        <taxon>Triparma</taxon>
    </lineage>
</organism>
<sequence length="309" mass="35335">MDFYDEAKGLATLCSYLRSKDGPSVREAVLNDKRVLYLKGEKLISSMVEPKKGKWPKNLPKITDRTDAVKIARSLCKSQYLLRAEKVSKGILQMSRNKEFEESGYYAWLYEGDQTYSNLMTGVVIVGFLACVCFPIWPQFLKVWVWYLSVTFLISVFGLCILRLVVFVTVWVCGFEFWILPNLFDESLGVAESFVPLFTFVKAGKGQMIYRAGVVLLIAWTVHWAVSQPTEFDGMIKAQKGFLDDLYSGNLLSDMSQQSRDDIDKPRMKSLDDLLQELDAVDVDEDEVAEKILDQLMEEDERAEEAEEE</sequence>
<keyword evidence="6" id="KW-0256">Endoplasmic reticulum</keyword>
<evidence type="ECO:0000256" key="3">
    <source>
        <dbReference type="ARBA" id="ARBA00021257"/>
    </source>
</evidence>
<evidence type="ECO:0000256" key="11">
    <source>
        <dbReference type="SAM" id="Phobius"/>
    </source>
</evidence>
<evidence type="ECO:0000256" key="9">
    <source>
        <dbReference type="ARBA" id="ARBA00023010"/>
    </source>
</evidence>
<keyword evidence="13" id="KW-1185">Reference proteome</keyword>
<evidence type="ECO:0000256" key="10">
    <source>
        <dbReference type="ARBA" id="ARBA00023136"/>
    </source>
</evidence>
<keyword evidence="4" id="KW-0813">Transport</keyword>
<comment type="caution">
    <text evidence="12">The sequence shown here is derived from an EMBL/GenBank/DDBJ whole genome shotgun (WGS) entry which is preliminary data.</text>
</comment>
<dbReference type="InterPro" id="IPR004728">
    <property type="entry name" value="Sec62"/>
</dbReference>
<proteinExistence type="inferred from homology"/>
<evidence type="ECO:0000256" key="2">
    <source>
        <dbReference type="ARBA" id="ARBA00010604"/>
    </source>
</evidence>
<comment type="similarity">
    <text evidence="2">Belongs to the SEC62 family.</text>
</comment>
<dbReference type="Proteomes" id="UP001165082">
    <property type="component" value="Unassembled WGS sequence"/>
</dbReference>
<reference evidence="12" key="1">
    <citation type="submission" date="2022-07" db="EMBL/GenBank/DDBJ databases">
        <title>Genome analysis of Parmales, a sister group of diatoms, reveals the evolutionary specialization of diatoms from phago-mixotrophs to photoautotrophs.</title>
        <authorList>
            <person name="Ban H."/>
            <person name="Sato S."/>
            <person name="Yoshikawa S."/>
            <person name="Kazumasa Y."/>
            <person name="Nakamura Y."/>
            <person name="Ichinomiya M."/>
            <person name="Saitoh K."/>
            <person name="Sato N."/>
            <person name="Blanc-Mathieu R."/>
            <person name="Endo H."/>
            <person name="Kuwata A."/>
            <person name="Ogata H."/>
        </authorList>
    </citation>
    <scope>NUCLEOTIDE SEQUENCE</scope>
</reference>
<keyword evidence="10 11" id="KW-0472">Membrane</keyword>
<feature type="transmembrane region" description="Helical" evidence="11">
    <location>
        <begin position="119"/>
        <end position="138"/>
    </location>
</feature>
<evidence type="ECO:0000256" key="1">
    <source>
        <dbReference type="ARBA" id="ARBA00004477"/>
    </source>
</evidence>
<evidence type="ECO:0000313" key="12">
    <source>
        <dbReference type="EMBL" id="GMH74339.1"/>
    </source>
</evidence>
<evidence type="ECO:0000313" key="13">
    <source>
        <dbReference type="Proteomes" id="UP001165082"/>
    </source>
</evidence>
<evidence type="ECO:0000256" key="7">
    <source>
        <dbReference type="ARBA" id="ARBA00022927"/>
    </source>
</evidence>
<comment type="subcellular location">
    <subcellularLocation>
        <location evidence="1">Endoplasmic reticulum membrane</location>
        <topology evidence="1">Multi-pass membrane protein</topology>
    </subcellularLocation>
</comment>
<name>A0A9W7AMD4_9STRA</name>
<dbReference type="EMBL" id="BRXZ01001573">
    <property type="protein sequence ID" value="GMH74339.1"/>
    <property type="molecule type" value="Genomic_DNA"/>
</dbReference>
<dbReference type="AlphaFoldDB" id="A0A9W7AMD4"/>
<dbReference type="PANTHER" id="PTHR12443">
    <property type="entry name" value="TRANSLOCATION PROTEIN SEC62"/>
    <property type="match status" value="1"/>
</dbReference>
<keyword evidence="9" id="KW-0811">Translocation</keyword>
<accession>A0A9W7AMD4</accession>
<evidence type="ECO:0000256" key="5">
    <source>
        <dbReference type="ARBA" id="ARBA00022692"/>
    </source>
</evidence>
<gene>
    <name evidence="12" type="ORF">TrRE_jg3873</name>
</gene>
<dbReference type="GO" id="GO:0031204">
    <property type="term" value="P:post-translational protein targeting to membrane, translocation"/>
    <property type="evidence" value="ECO:0007669"/>
    <property type="project" value="TreeGrafter"/>
</dbReference>
<evidence type="ECO:0000256" key="8">
    <source>
        <dbReference type="ARBA" id="ARBA00022989"/>
    </source>
</evidence>
<evidence type="ECO:0000256" key="6">
    <source>
        <dbReference type="ARBA" id="ARBA00022824"/>
    </source>
</evidence>
<feature type="transmembrane region" description="Helical" evidence="11">
    <location>
        <begin position="208"/>
        <end position="226"/>
    </location>
</feature>